<proteinExistence type="predicted"/>
<reference evidence="2 3" key="1">
    <citation type="submission" date="2017-12" db="EMBL/GenBank/DDBJ databases">
        <title>Sequencing the genomes of 1000 Actinobacteria strains.</title>
        <authorList>
            <person name="Klenk H.-P."/>
        </authorList>
    </citation>
    <scope>NUCLEOTIDE SEQUENCE [LARGE SCALE GENOMIC DNA]</scope>
    <source>
        <strain evidence="2 3">DSM 44489</strain>
    </source>
</reference>
<comment type="caution">
    <text evidence="2">The sequence shown here is derived from an EMBL/GenBank/DDBJ whole genome shotgun (WGS) entry which is preliminary data.</text>
</comment>
<dbReference type="PANTHER" id="PTHR43283:SF18">
    <property type="match status" value="1"/>
</dbReference>
<keyword evidence="2" id="KW-0121">Carboxypeptidase</keyword>
<keyword evidence="2" id="KW-0645">Protease</keyword>
<dbReference type="AlphaFoldDB" id="A0A2N3WXG5"/>
<evidence type="ECO:0000313" key="2">
    <source>
        <dbReference type="EMBL" id="PKV98563.1"/>
    </source>
</evidence>
<dbReference type="PROSITE" id="PS51257">
    <property type="entry name" value="PROKAR_LIPOPROTEIN"/>
    <property type="match status" value="1"/>
</dbReference>
<accession>A0A2N3WXG5</accession>
<dbReference type="InterPro" id="IPR012338">
    <property type="entry name" value="Beta-lactam/transpept-like"/>
</dbReference>
<dbReference type="RefSeq" id="WP_101463736.1">
    <property type="nucleotide sequence ID" value="NZ_PJMW01000001.1"/>
</dbReference>
<sequence length="389" mass="41970">MSKSPRHRGCRRAGALLAVVLAIATGGCGTEEKSGGSPSSAVERAEAAKIADIVRAEMTELDLSSAVYGAWRGGEQIALGALGGSPLGVPATVEMRLRVGQPMEPMLSTVLWRLDGQGVLELDEPIARWLPGFPRADKITPRMLADSTSGISDYVTEPEFLKIFGENPIREWTAPQLLERANARPPLFEPGTSFAYAHSDLVVLGEVLQKAAGKPLGELIAQHITEPLGMHDSKVVLTPQIDEPILHGYTNERNFFEDSTFWNPTAFLHSGNMNSTVGDVGRWVRALGTGERLTPEQFQQMMGPSTAGLGPFTTEKYFAFGVVHLGDWLYMNPSYGGYDGVAFYDTKTETTVVVYDTLGPTSDSNRNNAVGIGTKIATLLVPERPPAVP</sequence>
<keyword evidence="2" id="KW-0378">Hydrolase</keyword>
<dbReference type="InterPro" id="IPR050789">
    <property type="entry name" value="Diverse_Enzym_Activities"/>
</dbReference>
<name>A0A2N3WXG5_9NOCA</name>
<dbReference type="Proteomes" id="UP000233766">
    <property type="component" value="Unassembled WGS sequence"/>
</dbReference>
<dbReference type="PANTHER" id="PTHR43283">
    <property type="entry name" value="BETA-LACTAMASE-RELATED"/>
    <property type="match status" value="1"/>
</dbReference>
<dbReference type="GO" id="GO:0004180">
    <property type="term" value="F:carboxypeptidase activity"/>
    <property type="evidence" value="ECO:0007669"/>
    <property type="project" value="UniProtKB-KW"/>
</dbReference>
<dbReference type="SUPFAM" id="SSF56601">
    <property type="entry name" value="beta-lactamase/transpeptidase-like"/>
    <property type="match status" value="1"/>
</dbReference>
<protein>
    <submittedName>
        <fullName evidence="2">D-alanyl-D-alanine carboxypeptidase</fullName>
    </submittedName>
</protein>
<organism evidence="2 3">
    <name type="scientific">Nocardia fluminea</name>
    <dbReference type="NCBI Taxonomy" id="134984"/>
    <lineage>
        <taxon>Bacteria</taxon>
        <taxon>Bacillati</taxon>
        <taxon>Actinomycetota</taxon>
        <taxon>Actinomycetes</taxon>
        <taxon>Mycobacteriales</taxon>
        <taxon>Nocardiaceae</taxon>
        <taxon>Nocardia</taxon>
    </lineage>
</organism>
<dbReference type="OrthoDB" id="3174977at2"/>
<keyword evidence="3" id="KW-1185">Reference proteome</keyword>
<dbReference type="InterPro" id="IPR001466">
    <property type="entry name" value="Beta-lactam-related"/>
</dbReference>
<gene>
    <name evidence="2" type="ORF">ATK86_0584</name>
</gene>
<dbReference type="EMBL" id="PJMW01000001">
    <property type="protein sequence ID" value="PKV98563.1"/>
    <property type="molecule type" value="Genomic_DNA"/>
</dbReference>
<evidence type="ECO:0000313" key="3">
    <source>
        <dbReference type="Proteomes" id="UP000233766"/>
    </source>
</evidence>
<dbReference type="Gene3D" id="3.40.710.10">
    <property type="entry name" value="DD-peptidase/beta-lactamase superfamily"/>
    <property type="match status" value="1"/>
</dbReference>
<evidence type="ECO:0000259" key="1">
    <source>
        <dbReference type="Pfam" id="PF00144"/>
    </source>
</evidence>
<dbReference type="Pfam" id="PF00144">
    <property type="entry name" value="Beta-lactamase"/>
    <property type="match status" value="1"/>
</dbReference>
<feature type="domain" description="Beta-lactamase-related" evidence="1">
    <location>
        <begin position="51"/>
        <end position="361"/>
    </location>
</feature>